<dbReference type="GO" id="GO:0005886">
    <property type="term" value="C:plasma membrane"/>
    <property type="evidence" value="ECO:0007669"/>
    <property type="project" value="TreeGrafter"/>
</dbReference>
<name>A0A147GR12_9BURK</name>
<accession>A0A147GR12</accession>
<dbReference type="NCBIfam" id="NF008712">
    <property type="entry name" value="PRK11715.1-1"/>
    <property type="match status" value="1"/>
</dbReference>
<protein>
    <recommendedName>
        <fullName evidence="4">Inner membrane protein</fullName>
    </recommendedName>
</protein>
<dbReference type="Pfam" id="PF06123">
    <property type="entry name" value="CreD"/>
    <property type="match status" value="1"/>
</dbReference>
<evidence type="ECO:0008006" key="4">
    <source>
        <dbReference type="Google" id="ProtNLM"/>
    </source>
</evidence>
<dbReference type="Proteomes" id="UP000072741">
    <property type="component" value="Unassembled WGS sequence"/>
</dbReference>
<feature type="transmembrane region" description="Helical" evidence="1">
    <location>
        <begin position="378"/>
        <end position="400"/>
    </location>
</feature>
<proteinExistence type="predicted"/>
<dbReference type="InterPro" id="IPR010364">
    <property type="entry name" value="Uncharacterised_IM_CreD"/>
</dbReference>
<dbReference type="PANTHER" id="PTHR30092">
    <property type="entry name" value="INNER MEMBRANE PROTEIN CRED"/>
    <property type="match status" value="1"/>
</dbReference>
<dbReference type="PATRIC" id="fig|433924.3.peg.5339"/>
<dbReference type="PANTHER" id="PTHR30092:SF0">
    <property type="entry name" value="INNER MEMBRANE PROTEIN CRED"/>
    <property type="match status" value="1"/>
</dbReference>
<feature type="transmembrane region" description="Helical" evidence="1">
    <location>
        <begin position="351"/>
        <end position="372"/>
    </location>
</feature>
<feature type="transmembrane region" description="Helical" evidence="1">
    <location>
        <begin position="407"/>
        <end position="424"/>
    </location>
</feature>
<organism evidence="2 3">
    <name type="scientific">Pseudacidovorax intermedius</name>
    <dbReference type="NCBI Taxonomy" id="433924"/>
    <lineage>
        <taxon>Bacteria</taxon>
        <taxon>Pseudomonadati</taxon>
        <taxon>Pseudomonadota</taxon>
        <taxon>Betaproteobacteria</taxon>
        <taxon>Burkholderiales</taxon>
        <taxon>Comamonadaceae</taxon>
        <taxon>Pseudacidovorax</taxon>
    </lineage>
</organism>
<feature type="transmembrane region" description="Helical" evidence="1">
    <location>
        <begin position="430"/>
        <end position="448"/>
    </location>
</feature>
<keyword evidence="1" id="KW-0472">Membrane</keyword>
<comment type="caution">
    <text evidence="2">The sequence shown here is derived from an EMBL/GenBank/DDBJ whole genome shotgun (WGS) entry which is preliminary data.</text>
</comment>
<evidence type="ECO:0000313" key="2">
    <source>
        <dbReference type="EMBL" id="KTT18756.1"/>
    </source>
</evidence>
<dbReference type="AlphaFoldDB" id="A0A147GR12"/>
<keyword evidence="3" id="KW-1185">Reference proteome</keyword>
<reference evidence="2 3" key="1">
    <citation type="journal article" date="2016" name="Front. Microbiol.">
        <title>Genomic Resource of Rice Seed Associated Bacteria.</title>
        <authorList>
            <person name="Midha S."/>
            <person name="Bansal K."/>
            <person name="Sharma S."/>
            <person name="Kumar N."/>
            <person name="Patil P.P."/>
            <person name="Chaudhry V."/>
            <person name="Patil P.B."/>
        </authorList>
    </citation>
    <scope>NUCLEOTIDE SEQUENCE [LARGE SCALE GENOMIC DNA]</scope>
    <source>
        <strain evidence="2 3">NS331</strain>
    </source>
</reference>
<dbReference type="PIRSF" id="PIRSF004548">
    <property type="entry name" value="CreD"/>
    <property type="match status" value="1"/>
</dbReference>
<keyword evidence="1" id="KW-1133">Transmembrane helix</keyword>
<sequence>MRQSALAKALLVLLLWALLCIPLGSIERLVEERGASQAQAEEELGRTYSGAQTLAGPLLMLPPVSDGGAPARATVLFPQALQVEGDMQPQERYRGLFRVNFYRLEARLTARFRLDDAALAGGAAMKPGEAPLLVLAMADLRGIEDIQAAKLDGQPLDFRPGRAGLAGCTDLQNLQATLPADAVQRLRNGEAVDFAMTLRLAGQKRLGVVPAAQKTEVHLRSPWPHPSFGGRFLPVERQVGAHGFDARWRISSLASAARGQWQARLQNPVASASAAGATACAAGDTACLAATAGTAAPCLSAGIDQLDVELMAPVDIYAMSLRAAKYGAFLVGMVLMAVALFELLQRLRLHPIQYALVGLSIALFFLLLLALSEKLPFGLAYLVAAGASVLLLGLYFGGALGSWRRGWGLGGFVALLYGALFGLLSSQNNALLLGAVLAFGMLSAVMLATRRLDWYALSAGAASSPPVPPAA</sequence>
<keyword evidence="1" id="KW-0812">Transmembrane</keyword>
<dbReference type="EMBL" id="LDSL01000099">
    <property type="protein sequence ID" value="KTT18756.1"/>
    <property type="molecule type" value="Genomic_DNA"/>
</dbReference>
<feature type="transmembrane region" description="Helical" evidence="1">
    <location>
        <begin position="326"/>
        <end position="344"/>
    </location>
</feature>
<gene>
    <name evidence="2" type="ORF">NS331_15800</name>
</gene>
<evidence type="ECO:0000313" key="3">
    <source>
        <dbReference type="Proteomes" id="UP000072741"/>
    </source>
</evidence>
<evidence type="ECO:0000256" key="1">
    <source>
        <dbReference type="SAM" id="Phobius"/>
    </source>
</evidence>